<dbReference type="EMBL" id="OZ035844">
    <property type="protein sequence ID" value="CAL1598398.1"/>
    <property type="molecule type" value="Genomic_DNA"/>
</dbReference>
<accession>A0AAV2LD65</accession>
<dbReference type="PANTHER" id="PTHR23082">
    <property type="entry name" value="TRANSCRIPTION INITIATION FACTOR IIIC TFIIIC , POLYPEPTIDE 3-RELATED"/>
    <property type="match status" value="1"/>
</dbReference>
<dbReference type="PANTHER" id="PTHR23082:SF0">
    <property type="entry name" value="GENERAL TRANSCRIPTION FACTOR 3C POLYPEPTIDE 3"/>
    <property type="match status" value="1"/>
</dbReference>
<organism evidence="3 4">
    <name type="scientific">Knipowitschia caucasica</name>
    <name type="common">Caucasian dwarf goby</name>
    <name type="synonym">Pomatoschistus caucasicus</name>
    <dbReference type="NCBI Taxonomy" id="637954"/>
    <lineage>
        <taxon>Eukaryota</taxon>
        <taxon>Metazoa</taxon>
        <taxon>Chordata</taxon>
        <taxon>Craniata</taxon>
        <taxon>Vertebrata</taxon>
        <taxon>Euteleostomi</taxon>
        <taxon>Actinopterygii</taxon>
        <taxon>Neopterygii</taxon>
        <taxon>Teleostei</taxon>
        <taxon>Neoteleostei</taxon>
        <taxon>Acanthomorphata</taxon>
        <taxon>Gobiaria</taxon>
        <taxon>Gobiiformes</taxon>
        <taxon>Gobioidei</taxon>
        <taxon>Gobiidae</taxon>
        <taxon>Gobiinae</taxon>
        <taxon>Knipowitschia</taxon>
    </lineage>
</organism>
<dbReference type="InterPro" id="IPR019734">
    <property type="entry name" value="TPR_rpt"/>
</dbReference>
<protein>
    <recommendedName>
        <fullName evidence="5">General transcription factor 3C polypeptide 3</fullName>
    </recommendedName>
</protein>
<proteinExistence type="predicted"/>
<dbReference type="PROSITE" id="PS50005">
    <property type="entry name" value="TPR"/>
    <property type="match status" value="3"/>
</dbReference>
<dbReference type="Proteomes" id="UP001497482">
    <property type="component" value="Chromosome 22"/>
</dbReference>
<evidence type="ECO:0000313" key="4">
    <source>
        <dbReference type="Proteomes" id="UP001497482"/>
    </source>
</evidence>
<dbReference type="GO" id="GO:0006383">
    <property type="term" value="P:transcription by RNA polymerase III"/>
    <property type="evidence" value="ECO:0007669"/>
    <property type="project" value="InterPro"/>
</dbReference>
<dbReference type="AlphaFoldDB" id="A0AAV2LD65"/>
<feature type="repeat" description="TPR" evidence="1">
    <location>
        <begin position="258"/>
        <end position="291"/>
    </location>
</feature>
<reference evidence="3 4" key="1">
    <citation type="submission" date="2024-04" db="EMBL/GenBank/DDBJ databases">
        <authorList>
            <person name="Waldvogel A.-M."/>
            <person name="Schoenle A."/>
        </authorList>
    </citation>
    <scope>NUCLEOTIDE SEQUENCE [LARGE SCALE GENOMIC DNA]</scope>
</reference>
<dbReference type="InterPro" id="IPR011990">
    <property type="entry name" value="TPR-like_helical_dom_sf"/>
</dbReference>
<feature type="repeat" description="TPR" evidence="1">
    <location>
        <begin position="874"/>
        <end position="907"/>
    </location>
</feature>
<dbReference type="Pfam" id="PF14559">
    <property type="entry name" value="TPR_19"/>
    <property type="match status" value="1"/>
</dbReference>
<dbReference type="GO" id="GO:0000127">
    <property type="term" value="C:transcription factor TFIIIC complex"/>
    <property type="evidence" value="ECO:0007669"/>
    <property type="project" value="TreeGrafter"/>
</dbReference>
<feature type="region of interest" description="Disordered" evidence="2">
    <location>
        <begin position="20"/>
        <end position="161"/>
    </location>
</feature>
<dbReference type="FunFam" id="1.25.40.10:FF:000155">
    <property type="entry name" value="General transcription factor 3C polypeptide 3"/>
    <property type="match status" value="1"/>
</dbReference>
<dbReference type="FunFam" id="1.25.40.10:FF:000128">
    <property type="entry name" value="General transcription factor IIIC, polypeptide 3, 102kDa"/>
    <property type="match status" value="1"/>
</dbReference>
<keyword evidence="1" id="KW-0802">TPR repeat</keyword>
<evidence type="ECO:0000256" key="1">
    <source>
        <dbReference type="PROSITE-ProRule" id="PRU00339"/>
    </source>
</evidence>
<evidence type="ECO:0008006" key="5">
    <source>
        <dbReference type="Google" id="ProtNLM"/>
    </source>
</evidence>
<dbReference type="Pfam" id="PF13181">
    <property type="entry name" value="TPR_8"/>
    <property type="match status" value="2"/>
</dbReference>
<dbReference type="Gene3D" id="1.25.40.10">
    <property type="entry name" value="Tetratricopeptide repeat domain"/>
    <property type="match status" value="3"/>
</dbReference>
<name>A0AAV2LD65_KNICA</name>
<feature type="repeat" description="TPR" evidence="1">
    <location>
        <begin position="524"/>
        <end position="557"/>
    </location>
</feature>
<feature type="compositionally biased region" description="Acidic residues" evidence="2">
    <location>
        <begin position="82"/>
        <end position="119"/>
    </location>
</feature>
<feature type="compositionally biased region" description="Basic and acidic residues" evidence="2">
    <location>
        <begin position="20"/>
        <end position="32"/>
    </location>
</feature>
<evidence type="ECO:0000256" key="2">
    <source>
        <dbReference type="SAM" id="MobiDB-lite"/>
    </source>
</evidence>
<gene>
    <name evidence="3" type="ORF">KC01_LOCUS26788</name>
</gene>
<dbReference type="SMART" id="SM00028">
    <property type="entry name" value="TPR"/>
    <property type="match status" value="7"/>
</dbReference>
<keyword evidence="4" id="KW-1185">Reference proteome</keyword>
<dbReference type="InterPro" id="IPR039340">
    <property type="entry name" value="Tfc4/TFIIIC-102/Sfc4"/>
</dbReference>
<dbReference type="SUPFAM" id="SSF48452">
    <property type="entry name" value="TPR-like"/>
    <property type="match status" value="2"/>
</dbReference>
<feature type="compositionally biased region" description="Basic residues" evidence="2">
    <location>
        <begin position="133"/>
        <end position="146"/>
    </location>
</feature>
<feature type="region of interest" description="Disordered" evidence="2">
    <location>
        <begin position="403"/>
        <end position="440"/>
    </location>
</feature>
<sequence length="949" mass="107490">MSGFSAELIDYLEGRITFEEFDRRRDERKAGEDTATSAAEDEGSEKPVPSTSTGLSEKIEGVSPGVQLAFASILAAPKPELSSEDEDDDDDDEEDEGDALSYVDDEKDEDYSAEAEGQEDGAGTNPEASEGRKKARAQGKKHRRKRPGEEEDDEDNPTAGDVFALEMELNRKSKKMMRERRNRSKLPRALRGLMGEANIRYARGEKSDAILMCMEIIRQAPMAFEPFSTLTMIYEDEGDVEKALQFGLIAAHLNPSDCDEWIRLAEMSLEQDNIRQAIFCYSKAIKYDPTNVRYLWERCNLHMRLGEHRPCMDGYRKILSLLPLEEGEHFMQLSKDMAKSYYESNDLPAALGVMEEALTRHPDLVSDDIINMAGELYIANHQYHKAVEILEKFSGIEVVREDSEQSSAEVESATGKDQEEEVIESVKTEQPPEGNPEEKCGEIKDVQVPASVPIDLKAKLIVCLIQLHVFKPLEGLVASVTEQSPEEIGDLYLDVSEAYLEVGKHIQALPLLTSLVISEKYNLAVVWLRHAECLKALGHMDAAADSYSRVVEKAPQHLEARLSLATLLQQLGRPKEALKALEPMYDSETLAQDSAAAQKELKLLLHRSTLLKTQGQTEGYLDSMISMLSMLLKVAMQRARVAVRCVKISGETHLRLAKAQAPEAEIADHEAAYLDNMGKTNVLSKEDWWQLLLSCLFTLCEVRRFEETDLLVESAMEFYSFYDNKEKRRELEFLGLSATILDHSHHKAYNYIRLMLMENVNLPQLWNVFNQLTCKSLHQRHHRFCLRLLLKNPDNHALSVLCGHNAMVSGSFKHALGQYVQAFQTHPDTPLYSLCLGLTYFHMACQKYVAKRHALVLQGFSFLWRYVELRGECQETMYNVGRALHQMGLTHLAIHYYQKALSLPPEKLEGIDEDQADLRREISFNLSLIYQAAGNMEMAHELIRTHCII</sequence>
<evidence type="ECO:0000313" key="3">
    <source>
        <dbReference type="EMBL" id="CAL1598398.1"/>
    </source>
</evidence>